<dbReference type="PANTHER" id="PTHR43652:SF2">
    <property type="entry name" value="BASIC AMINO ACID ANTIPORTER YFCC-RELATED"/>
    <property type="match status" value="1"/>
</dbReference>
<dbReference type="GO" id="GO:0006813">
    <property type="term" value="P:potassium ion transport"/>
    <property type="evidence" value="ECO:0007669"/>
    <property type="project" value="InterPro"/>
</dbReference>
<evidence type="ECO:0000256" key="1">
    <source>
        <dbReference type="ARBA" id="ARBA00004141"/>
    </source>
</evidence>
<organism evidence="9">
    <name type="scientific">Symploca sp. SIO1C4</name>
    <dbReference type="NCBI Taxonomy" id="2607765"/>
    <lineage>
        <taxon>Bacteria</taxon>
        <taxon>Bacillati</taxon>
        <taxon>Cyanobacteriota</taxon>
        <taxon>Cyanophyceae</taxon>
        <taxon>Coleofasciculales</taxon>
        <taxon>Coleofasciculaceae</taxon>
        <taxon>Symploca</taxon>
    </lineage>
</organism>
<dbReference type="PROSITE" id="PS01271">
    <property type="entry name" value="NA_SULFATE"/>
    <property type="match status" value="1"/>
</dbReference>
<feature type="domain" description="RCK C-terminal" evidence="8">
    <location>
        <begin position="208"/>
        <end position="292"/>
    </location>
</feature>
<feature type="transmembrane region" description="Helical" evidence="7">
    <location>
        <begin position="50"/>
        <end position="73"/>
    </location>
</feature>
<dbReference type="InterPro" id="IPR006037">
    <property type="entry name" value="RCK_C"/>
</dbReference>
<keyword evidence="5 7" id="KW-1133">Transmembrane helix</keyword>
<keyword evidence="4" id="KW-0677">Repeat</keyword>
<dbReference type="PANTHER" id="PTHR43652">
    <property type="entry name" value="BASIC AMINO ACID ANTIPORTER YFCC-RELATED"/>
    <property type="match status" value="1"/>
</dbReference>
<feature type="transmembrane region" description="Helical" evidence="7">
    <location>
        <begin position="573"/>
        <end position="593"/>
    </location>
</feature>
<evidence type="ECO:0000259" key="8">
    <source>
        <dbReference type="PROSITE" id="PS51202"/>
    </source>
</evidence>
<feature type="transmembrane region" description="Helical" evidence="7">
    <location>
        <begin position="93"/>
        <end position="117"/>
    </location>
</feature>
<keyword evidence="3 7" id="KW-0812">Transmembrane</keyword>
<proteinExistence type="predicted"/>
<feature type="transmembrane region" description="Helical" evidence="7">
    <location>
        <begin position="425"/>
        <end position="442"/>
    </location>
</feature>
<dbReference type="GO" id="GO:0008324">
    <property type="term" value="F:monoatomic cation transmembrane transporter activity"/>
    <property type="evidence" value="ECO:0007669"/>
    <property type="project" value="InterPro"/>
</dbReference>
<feature type="transmembrane region" description="Helical" evidence="7">
    <location>
        <begin position="454"/>
        <end position="471"/>
    </location>
</feature>
<dbReference type="Pfam" id="PF03600">
    <property type="entry name" value="CitMHS"/>
    <property type="match status" value="1"/>
</dbReference>
<sequence>MEIFLTLGIIVLALICFIAEWLPVDMTAIAVMVLLMSLKLVSPEQGISGFGNSATITVMAMFILSAGIARTGAMQLVSDLLLRWGGKHPTRQILTMGMIAGPITGFINNTAVVAVFLPVVEDWCRKQSISPSKLLMPLSFVTILGGMITTIGTSTNVLASGLSENLGYGAFSLFQFTKLGLITFTIGLAYLVFIAPRLLPKRKVSESGDVSQDYDLKEYVSEILITPDSTLVGQTLRKSQLQRKFDLDVLELIRNRSHFPQPLADKTLRAGDILIVRSGRECLLKVREQREVEILPDVKFGQQSLEDLSSEEEGIAEVLILASSNLIGSTLKDMRFRQRYNATVLAIRRGQELIRERLGGVPLRFGDVLLLQGPNQSLLGLQTSRDLLLIGQRDVETLRRDKAIIAIAISLGVVLAAAFEVLPILVSALLGVVLMVVTGCLKPGEVYGAVRWDIIFLLAGLIPMGIAMKNSGATQWLAANLVAVGENLSGYWLLTFFYIATVLVTEVLSNNASVVLLLPIAVEVAKSLSLSPLAFMFVVTFAASNSFMTPIGYQTNTMVYGPGGYRFLDFARVGAPLSLIMALIIPRLIIFLYGL</sequence>
<evidence type="ECO:0000256" key="5">
    <source>
        <dbReference type="ARBA" id="ARBA00022989"/>
    </source>
</evidence>
<name>A0A6B3NH14_9CYAN</name>
<evidence type="ECO:0000256" key="7">
    <source>
        <dbReference type="SAM" id="Phobius"/>
    </source>
</evidence>
<dbReference type="PROSITE" id="PS51202">
    <property type="entry name" value="RCK_C"/>
    <property type="match status" value="2"/>
</dbReference>
<comment type="subcellular location">
    <subcellularLocation>
        <location evidence="1">Membrane</location>
        <topology evidence="1">Multi-pass membrane protein</topology>
    </subcellularLocation>
</comment>
<feature type="transmembrane region" description="Helical" evidence="7">
    <location>
        <begin position="533"/>
        <end position="553"/>
    </location>
</feature>
<dbReference type="GO" id="GO:0005886">
    <property type="term" value="C:plasma membrane"/>
    <property type="evidence" value="ECO:0007669"/>
    <property type="project" value="TreeGrafter"/>
</dbReference>
<evidence type="ECO:0000313" key="9">
    <source>
        <dbReference type="EMBL" id="NER29314.1"/>
    </source>
</evidence>
<feature type="transmembrane region" description="Helical" evidence="7">
    <location>
        <begin position="6"/>
        <end position="38"/>
    </location>
</feature>
<keyword evidence="6 7" id="KW-0472">Membrane</keyword>
<evidence type="ECO:0000256" key="3">
    <source>
        <dbReference type="ARBA" id="ARBA00022692"/>
    </source>
</evidence>
<evidence type="ECO:0000256" key="2">
    <source>
        <dbReference type="ARBA" id="ARBA00022448"/>
    </source>
</evidence>
<feature type="transmembrane region" description="Helical" evidence="7">
    <location>
        <begin position="403"/>
        <end position="419"/>
    </location>
</feature>
<reference evidence="9" key="1">
    <citation type="submission" date="2019-11" db="EMBL/GenBank/DDBJ databases">
        <title>Genomic insights into an expanded diversity of filamentous marine cyanobacteria reveals the extraordinary biosynthetic potential of Moorea and Okeania.</title>
        <authorList>
            <person name="Ferreira Leao T."/>
            <person name="Wang M."/>
            <person name="Moss N."/>
            <person name="Da Silva R."/>
            <person name="Sanders J."/>
            <person name="Nurk S."/>
            <person name="Gurevich A."/>
            <person name="Humphrey G."/>
            <person name="Reher R."/>
            <person name="Zhu Q."/>
            <person name="Belda-Ferre P."/>
            <person name="Glukhov E."/>
            <person name="Rex R."/>
            <person name="Dorrestein P.C."/>
            <person name="Knight R."/>
            <person name="Pevzner P."/>
            <person name="Gerwick W.H."/>
            <person name="Gerwick L."/>
        </authorList>
    </citation>
    <scope>NUCLEOTIDE SEQUENCE</scope>
    <source>
        <strain evidence="9">SIO1C4</strain>
    </source>
</reference>
<dbReference type="FunFam" id="3.30.70.1450:FF:000009">
    <property type="entry name" value="SLC13 family permease"/>
    <property type="match status" value="1"/>
</dbReference>
<dbReference type="EMBL" id="JAAHFQ010000347">
    <property type="protein sequence ID" value="NER29314.1"/>
    <property type="molecule type" value="Genomic_DNA"/>
</dbReference>
<comment type="caution">
    <text evidence="9">The sequence shown here is derived from an EMBL/GenBank/DDBJ whole genome shotgun (WGS) entry which is preliminary data.</text>
</comment>
<protein>
    <submittedName>
        <fullName evidence="9">SLC13 family permease</fullName>
    </submittedName>
</protein>
<feature type="domain" description="RCK C-terminal" evidence="8">
    <location>
        <begin position="303"/>
        <end position="387"/>
    </location>
</feature>
<evidence type="ECO:0000256" key="6">
    <source>
        <dbReference type="ARBA" id="ARBA00023136"/>
    </source>
</evidence>
<feature type="transmembrane region" description="Helical" evidence="7">
    <location>
        <begin position="179"/>
        <end position="199"/>
    </location>
</feature>
<dbReference type="Pfam" id="PF02080">
    <property type="entry name" value="TrkA_C"/>
    <property type="match status" value="2"/>
</dbReference>
<evidence type="ECO:0000256" key="4">
    <source>
        <dbReference type="ARBA" id="ARBA00022737"/>
    </source>
</evidence>
<gene>
    <name evidence="9" type="ORF">F6J89_17235</name>
</gene>
<dbReference type="InterPro" id="IPR031312">
    <property type="entry name" value="Na/sul_symport_CS"/>
</dbReference>
<accession>A0A6B3NH14</accession>
<dbReference type="AlphaFoldDB" id="A0A6B3NH14"/>
<dbReference type="Gene3D" id="3.30.70.1450">
    <property type="entry name" value="Regulator of K+ conductance, C-terminal domain"/>
    <property type="match status" value="2"/>
</dbReference>
<feature type="transmembrane region" description="Helical" evidence="7">
    <location>
        <begin position="491"/>
        <end position="521"/>
    </location>
</feature>
<keyword evidence="2" id="KW-0813">Transport</keyword>
<dbReference type="InterPro" id="IPR036721">
    <property type="entry name" value="RCK_C_sf"/>
</dbReference>
<dbReference type="InterPro" id="IPR004680">
    <property type="entry name" value="Cit_transptr-like_dom"/>
</dbReference>
<dbReference type="SUPFAM" id="SSF116726">
    <property type="entry name" value="TrkA C-terminal domain-like"/>
    <property type="match status" value="2"/>
</dbReference>
<dbReference type="InterPro" id="IPR051679">
    <property type="entry name" value="DASS-Related_Transporters"/>
</dbReference>
<feature type="transmembrane region" description="Helical" evidence="7">
    <location>
        <begin position="138"/>
        <end position="159"/>
    </location>
</feature>